<name>A0A8S9PA10_BRACR</name>
<feature type="region of interest" description="Disordered" evidence="1">
    <location>
        <begin position="1"/>
        <end position="47"/>
    </location>
</feature>
<comment type="caution">
    <text evidence="2">The sequence shown here is derived from an EMBL/GenBank/DDBJ whole genome shotgun (WGS) entry which is preliminary data.</text>
</comment>
<reference evidence="2" key="1">
    <citation type="submission" date="2019-12" db="EMBL/GenBank/DDBJ databases">
        <title>Genome sequencing and annotation of Brassica cretica.</title>
        <authorList>
            <person name="Studholme D.J."/>
            <person name="Sarris P."/>
        </authorList>
    </citation>
    <scope>NUCLEOTIDE SEQUENCE</scope>
    <source>
        <strain evidence="2">PFS-109/04</strain>
        <tissue evidence="2">Leaf</tissue>
    </source>
</reference>
<evidence type="ECO:0000313" key="2">
    <source>
        <dbReference type="EMBL" id="KAF3514504.1"/>
    </source>
</evidence>
<evidence type="ECO:0000313" key="3">
    <source>
        <dbReference type="Proteomes" id="UP000712600"/>
    </source>
</evidence>
<accession>A0A8S9PA10</accession>
<evidence type="ECO:0000256" key="1">
    <source>
        <dbReference type="SAM" id="MobiDB-lite"/>
    </source>
</evidence>
<gene>
    <name evidence="2" type="ORF">F2Q69_00005752</name>
</gene>
<protein>
    <submittedName>
        <fullName evidence="2">Uncharacterized protein</fullName>
    </submittedName>
</protein>
<dbReference type="EMBL" id="QGKX02001521">
    <property type="protein sequence ID" value="KAF3514504.1"/>
    <property type="molecule type" value="Genomic_DNA"/>
</dbReference>
<proteinExistence type="predicted"/>
<sequence>MSFSTASQIRLGRSLPSLKSPPPLLMKVDKAEEPDGGGCSRSGGSLAAGRCSWFIDDEEI</sequence>
<dbReference type="Proteomes" id="UP000712600">
    <property type="component" value="Unassembled WGS sequence"/>
</dbReference>
<organism evidence="2 3">
    <name type="scientific">Brassica cretica</name>
    <name type="common">Mustard</name>
    <dbReference type="NCBI Taxonomy" id="69181"/>
    <lineage>
        <taxon>Eukaryota</taxon>
        <taxon>Viridiplantae</taxon>
        <taxon>Streptophyta</taxon>
        <taxon>Embryophyta</taxon>
        <taxon>Tracheophyta</taxon>
        <taxon>Spermatophyta</taxon>
        <taxon>Magnoliopsida</taxon>
        <taxon>eudicotyledons</taxon>
        <taxon>Gunneridae</taxon>
        <taxon>Pentapetalae</taxon>
        <taxon>rosids</taxon>
        <taxon>malvids</taxon>
        <taxon>Brassicales</taxon>
        <taxon>Brassicaceae</taxon>
        <taxon>Brassiceae</taxon>
        <taxon>Brassica</taxon>
    </lineage>
</organism>
<dbReference type="AlphaFoldDB" id="A0A8S9PA10"/>